<feature type="compositionally biased region" description="Basic residues" evidence="1">
    <location>
        <begin position="919"/>
        <end position="929"/>
    </location>
</feature>
<comment type="caution">
    <text evidence="2">The sequence shown here is derived from an EMBL/GenBank/DDBJ whole genome shotgun (WGS) entry which is preliminary data.</text>
</comment>
<name>A0ABQ9Y7W5_9EUKA</name>
<dbReference type="Proteomes" id="UP001281761">
    <property type="component" value="Unassembled WGS sequence"/>
</dbReference>
<reference evidence="2 3" key="1">
    <citation type="journal article" date="2022" name="bioRxiv">
        <title>Genomics of Preaxostyla Flagellates Illuminates Evolutionary Transitions and the Path Towards Mitochondrial Loss.</title>
        <authorList>
            <person name="Novak L.V.F."/>
            <person name="Treitli S.C."/>
            <person name="Pyrih J."/>
            <person name="Halakuc P."/>
            <person name="Pipaliya S.V."/>
            <person name="Vacek V."/>
            <person name="Brzon O."/>
            <person name="Soukal P."/>
            <person name="Eme L."/>
            <person name="Dacks J.B."/>
            <person name="Karnkowska A."/>
            <person name="Elias M."/>
            <person name="Hampl V."/>
        </authorList>
    </citation>
    <scope>NUCLEOTIDE SEQUENCE [LARGE SCALE GENOMIC DNA]</scope>
    <source>
        <strain evidence="2">NAU3</strain>
        <tissue evidence="2">Gut</tissue>
    </source>
</reference>
<evidence type="ECO:0000313" key="3">
    <source>
        <dbReference type="Proteomes" id="UP001281761"/>
    </source>
</evidence>
<feature type="compositionally biased region" description="Basic and acidic residues" evidence="1">
    <location>
        <begin position="945"/>
        <end position="975"/>
    </location>
</feature>
<feature type="region of interest" description="Disordered" evidence="1">
    <location>
        <begin position="514"/>
        <end position="541"/>
    </location>
</feature>
<feature type="compositionally biased region" description="Basic and acidic residues" evidence="1">
    <location>
        <begin position="514"/>
        <end position="529"/>
    </location>
</feature>
<gene>
    <name evidence="2" type="ORF">BLNAU_5272</name>
</gene>
<feature type="compositionally biased region" description="Basic and acidic residues" evidence="1">
    <location>
        <begin position="797"/>
        <end position="836"/>
    </location>
</feature>
<feature type="region of interest" description="Disordered" evidence="1">
    <location>
        <begin position="707"/>
        <end position="739"/>
    </location>
</feature>
<keyword evidence="3" id="KW-1185">Reference proteome</keyword>
<feature type="compositionally biased region" description="Basic and acidic residues" evidence="1">
    <location>
        <begin position="893"/>
        <end position="904"/>
    </location>
</feature>
<feature type="compositionally biased region" description="Polar residues" evidence="1">
    <location>
        <begin position="838"/>
        <end position="855"/>
    </location>
</feature>
<feature type="compositionally biased region" description="Basic and acidic residues" evidence="1">
    <location>
        <begin position="184"/>
        <end position="194"/>
    </location>
</feature>
<feature type="region of interest" description="Disordered" evidence="1">
    <location>
        <begin position="391"/>
        <end position="413"/>
    </location>
</feature>
<protein>
    <submittedName>
        <fullName evidence="2">Uncharacterized protein</fullName>
    </submittedName>
</protein>
<feature type="compositionally biased region" description="Basic and acidic residues" evidence="1">
    <location>
        <begin position="397"/>
        <end position="413"/>
    </location>
</feature>
<dbReference type="EMBL" id="JARBJD010000027">
    <property type="protein sequence ID" value="KAK2959783.1"/>
    <property type="molecule type" value="Genomic_DNA"/>
</dbReference>
<evidence type="ECO:0000256" key="1">
    <source>
        <dbReference type="SAM" id="MobiDB-lite"/>
    </source>
</evidence>
<organism evidence="2 3">
    <name type="scientific">Blattamonas nauphoetae</name>
    <dbReference type="NCBI Taxonomy" id="2049346"/>
    <lineage>
        <taxon>Eukaryota</taxon>
        <taxon>Metamonada</taxon>
        <taxon>Preaxostyla</taxon>
        <taxon>Oxymonadida</taxon>
        <taxon>Blattamonas</taxon>
    </lineage>
</organism>
<accession>A0ABQ9Y7W5</accession>
<proteinExistence type="predicted"/>
<feature type="region of interest" description="Disordered" evidence="1">
    <location>
        <begin position="752"/>
        <end position="782"/>
    </location>
</feature>
<evidence type="ECO:0000313" key="2">
    <source>
        <dbReference type="EMBL" id="KAK2959783.1"/>
    </source>
</evidence>
<feature type="compositionally biased region" description="Acidic residues" evidence="1">
    <location>
        <begin position="933"/>
        <end position="944"/>
    </location>
</feature>
<feature type="region of interest" description="Disordered" evidence="1">
    <location>
        <begin position="797"/>
        <end position="1017"/>
    </location>
</feature>
<feature type="region of interest" description="Disordered" evidence="1">
    <location>
        <begin position="79"/>
        <end position="100"/>
    </location>
</feature>
<sequence length="1144" mass="126550">MSDLILDYPVGQLSPPPLNMFASTGIVSSFLIDTEPDSDSTVSAASPDIHFDPGAHLSDGVVYSPNPFTELHVQDLETPYHHTPSSLRPTPRSHDDTGEQINGITSSYSITDTLLLSFPLHRPKYQDEIDDEPLNIELGQSLLHPSGEERNAESPVFHVTGESAILNSSKLNSPELSDSLDSSFNKKDHKDHPHFTPGSFNSPLRRSHMFEASLITEQEADIPEPIEQLHLSDDEYQVQAAIKSTIQEGKHPSTPDMTSKLLGTGTSPAVTPSRLSPAAALSSFSYKPTTISFTSFPPKDNHLTSHTTPAPAVADPPKSEPPKPVTLSLPHALPLLLTKPVEPIPIAPFVVKTEQSTVASQVVTSSATDPVTLTLVRKTAPILTTTTSHNLGFHPLTSDDKAGPAEPGKKERPPLVMVSNHLSFEIPASANKASNVGNLTSISLPNIAPSVQYVPRLQTAKVQPTSQNDNAVVFPYQPPTMPILPPLLPNPAPMSASAANLLPHQFYQFRLKKEAQDKKDDGEEKKEENQLGEGLRSDGLAEEIEQFQPETDEERKERLTEKNLSLPLMTAPTAAPKSRLDQPNVGAPLTLTVQRQVDSSIMSSADANTHLPLRPITLEPQIEDPKGTIGVNAQQPVVLYESARVDLKPKKLDPLFARPPEHILPKREETQPAMKNILSSTEKPIDTTLPLNPPPKAPIELTARVIPKRVKNSDPRRSEQTHTPLFNQPEHSHSPQSVMNVPKQTKEPLIVNKPIADKSPSAAALARRHQKAKKEDKHPGIEILTPEEVYSLMQMIRKTDPQARPDPRPSERADVREDEQKHGDPNTHRKTKHEDNDSSSSSFEVIDYTKTSQVVKSGGPPLLPLPEPIQLELPERPPFPTQAQKKSRKGKKMEKEIGEEEPKTSMEMTVAEFMLGMAKGKRRGRKRGRRNDEDGDERGDESEEHDGSERGADSSGREDSFRRMEEKLKNGTIHDNDDESDSSSSSLLPGMGVGRRRGGGVVEDGNEEENEEREQRVGVSRKKMEAILREIPKKYRWLVVNKPAHLLVRYKSLILSLPNDRVFRGRFLSSLSVFRKTGWIECDGFPDNVFCDLRRIKSSQTQMCLPGAVVEFQIELNDRPQSFFSAVFPNICRSPDSSEEQVQQ</sequence>
<feature type="compositionally biased region" description="Polar residues" evidence="1">
    <location>
        <begin position="168"/>
        <end position="183"/>
    </location>
</feature>
<feature type="compositionally biased region" description="Basic and acidic residues" evidence="1">
    <location>
        <begin position="711"/>
        <end position="720"/>
    </location>
</feature>
<feature type="region of interest" description="Disordered" evidence="1">
    <location>
        <begin position="168"/>
        <end position="203"/>
    </location>
</feature>
<feature type="region of interest" description="Disordered" evidence="1">
    <location>
        <begin position="299"/>
        <end position="325"/>
    </location>
</feature>